<accession>A0A5C4YB25</accession>
<dbReference type="Pfam" id="PF11213">
    <property type="entry name" value="DUF3006"/>
    <property type="match status" value="1"/>
</dbReference>
<dbReference type="OrthoDB" id="70874at2"/>
<sequence>MAEEREELGVSYVVVDGIEGRMARVELPDGGTEDWRLASLPSGVQEGDVIRIDVQAGDVEIKIDHEETDRRHALGQRQLDALNAGTPDGDINL</sequence>
<dbReference type="InterPro" id="IPR021377">
    <property type="entry name" value="DUF3006"/>
</dbReference>
<evidence type="ECO:0000313" key="5">
    <source>
        <dbReference type="Proteomes" id="UP000629870"/>
    </source>
</evidence>
<reference evidence="3 4" key="1">
    <citation type="submission" date="2019-06" db="EMBL/GenBank/DDBJ databases">
        <title>Genome sequence of Deinococcus radiopugnans ATCC 19172.</title>
        <authorList>
            <person name="Maclea K.S."/>
            <person name="Maynard C.R."/>
        </authorList>
    </citation>
    <scope>NUCLEOTIDE SEQUENCE [LARGE SCALE GENOMIC DNA]</scope>
    <source>
        <strain evidence="3 4">ATCC 19172</strain>
    </source>
</reference>
<dbReference type="AlphaFoldDB" id="A0A5C4YB25"/>
<evidence type="ECO:0000313" key="2">
    <source>
        <dbReference type="EMBL" id="MBB6015966.1"/>
    </source>
</evidence>
<dbReference type="Proteomes" id="UP000313988">
    <property type="component" value="Unassembled WGS sequence"/>
</dbReference>
<name>A0A5C4YB25_9DEIO</name>
<evidence type="ECO:0000256" key="1">
    <source>
        <dbReference type="SAM" id="MobiDB-lite"/>
    </source>
</evidence>
<comment type="caution">
    <text evidence="3">The sequence shown here is derived from an EMBL/GenBank/DDBJ whole genome shotgun (WGS) entry which is preliminary data.</text>
</comment>
<evidence type="ECO:0000313" key="4">
    <source>
        <dbReference type="Proteomes" id="UP000313988"/>
    </source>
</evidence>
<evidence type="ECO:0000313" key="3">
    <source>
        <dbReference type="EMBL" id="TNM72345.1"/>
    </source>
</evidence>
<feature type="region of interest" description="Disordered" evidence="1">
    <location>
        <begin position="72"/>
        <end position="93"/>
    </location>
</feature>
<gene>
    <name evidence="3" type="ORF">FHR04_03340</name>
    <name evidence="2" type="ORF">HNQ04_001198</name>
</gene>
<dbReference type="RefSeq" id="WP_139400806.1">
    <property type="nucleotide sequence ID" value="NZ_JACHEW010000004.1"/>
</dbReference>
<reference evidence="2 5" key="2">
    <citation type="submission" date="2020-08" db="EMBL/GenBank/DDBJ databases">
        <title>Genomic Encyclopedia of Type Strains, Phase IV (KMG-IV): sequencing the most valuable type-strain genomes for metagenomic binning, comparative biology and taxonomic classification.</title>
        <authorList>
            <person name="Goeker M."/>
        </authorList>
    </citation>
    <scope>NUCLEOTIDE SEQUENCE [LARGE SCALE GENOMIC DNA]</scope>
    <source>
        <strain evidence="2 5">DSM 12027</strain>
    </source>
</reference>
<protein>
    <submittedName>
        <fullName evidence="3">DUF3006 domain-containing protein</fullName>
    </submittedName>
</protein>
<dbReference type="Proteomes" id="UP000629870">
    <property type="component" value="Unassembled WGS sequence"/>
</dbReference>
<proteinExistence type="predicted"/>
<keyword evidence="5" id="KW-1185">Reference proteome</keyword>
<organism evidence="3 4">
    <name type="scientific">Deinococcus radiopugnans ATCC 19172</name>
    <dbReference type="NCBI Taxonomy" id="585398"/>
    <lineage>
        <taxon>Bacteria</taxon>
        <taxon>Thermotogati</taxon>
        <taxon>Deinococcota</taxon>
        <taxon>Deinococci</taxon>
        <taxon>Deinococcales</taxon>
        <taxon>Deinococcaceae</taxon>
        <taxon>Deinococcus</taxon>
    </lineage>
</organism>
<dbReference type="EMBL" id="VDMO01000003">
    <property type="protein sequence ID" value="TNM72345.1"/>
    <property type="molecule type" value="Genomic_DNA"/>
</dbReference>
<dbReference type="EMBL" id="JACHEW010000004">
    <property type="protein sequence ID" value="MBB6015966.1"/>
    <property type="molecule type" value="Genomic_DNA"/>
</dbReference>